<accession>A0ACB9EZ15</accession>
<reference evidence="1 2" key="2">
    <citation type="journal article" date="2022" name="Mol. Ecol. Resour.">
        <title>The genomes of chicory, endive, great burdock and yacon provide insights into Asteraceae paleo-polyploidization history and plant inulin production.</title>
        <authorList>
            <person name="Fan W."/>
            <person name="Wang S."/>
            <person name="Wang H."/>
            <person name="Wang A."/>
            <person name="Jiang F."/>
            <person name="Liu H."/>
            <person name="Zhao H."/>
            <person name="Xu D."/>
            <person name="Zhang Y."/>
        </authorList>
    </citation>
    <scope>NUCLEOTIDE SEQUENCE [LARGE SCALE GENOMIC DNA]</scope>
    <source>
        <strain evidence="2">cv. Punajuju</strain>
        <tissue evidence="1">Leaves</tissue>
    </source>
</reference>
<keyword evidence="2" id="KW-1185">Reference proteome</keyword>
<protein>
    <submittedName>
        <fullName evidence="1">Uncharacterized protein</fullName>
    </submittedName>
</protein>
<comment type="caution">
    <text evidence="1">The sequence shown here is derived from an EMBL/GenBank/DDBJ whole genome shotgun (WGS) entry which is preliminary data.</text>
</comment>
<proteinExistence type="predicted"/>
<dbReference type="Proteomes" id="UP001055811">
    <property type="component" value="Linkage Group LG03"/>
</dbReference>
<organism evidence="1 2">
    <name type="scientific">Cichorium intybus</name>
    <name type="common">Chicory</name>
    <dbReference type="NCBI Taxonomy" id="13427"/>
    <lineage>
        <taxon>Eukaryota</taxon>
        <taxon>Viridiplantae</taxon>
        <taxon>Streptophyta</taxon>
        <taxon>Embryophyta</taxon>
        <taxon>Tracheophyta</taxon>
        <taxon>Spermatophyta</taxon>
        <taxon>Magnoliopsida</taxon>
        <taxon>eudicotyledons</taxon>
        <taxon>Gunneridae</taxon>
        <taxon>Pentapetalae</taxon>
        <taxon>asterids</taxon>
        <taxon>campanulids</taxon>
        <taxon>Asterales</taxon>
        <taxon>Asteraceae</taxon>
        <taxon>Cichorioideae</taxon>
        <taxon>Cichorieae</taxon>
        <taxon>Cichoriinae</taxon>
        <taxon>Cichorium</taxon>
    </lineage>
</organism>
<dbReference type="EMBL" id="CM042011">
    <property type="protein sequence ID" value="KAI3764104.1"/>
    <property type="molecule type" value="Genomic_DNA"/>
</dbReference>
<evidence type="ECO:0000313" key="2">
    <source>
        <dbReference type="Proteomes" id="UP001055811"/>
    </source>
</evidence>
<evidence type="ECO:0000313" key="1">
    <source>
        <dbReference type="EMBL" id="KAI3764104.1"/>
    </source>
</evidence>
<sequence length="84" mass="9877">MTMPVFLRRGTKQRVLIDLFVILLIKTNSKSQNISPVDLSLSNQNLKRISHHQTFRWSYHIRLPDFDLLPESQIIYAPGFPRDL</sequence>
<name>A0ACB9EZ15_CICIN</name>
<reference evidence="2" key="1">
    <citation type="journal article" date="2022" name="Mol. Ecol. Resour.">
        <title>The genomes of chicory, endive, great burdock and yacon provide insights into Asteraceae palaeo-polyploidization history and plant inulin production.</title>
        <authorList>
            <person name="Fan W."/>
            <person name="Wang S."/>
            <person name="Wang H."/>
            <person name="Wang A."/>
            <person name="Jiang F."/>
            <person name="Liu H."/>
            <person name="Zhao H."/>
            <person name="Xu D."/>
            <person name="Zhang Y."/>
        </authorList>
    </citation>
    <scope>NUCLEOTIDE SEQUENCE [LARGE SCALE GENOMIC DNA]</scope>
    <source>
        <strain evidence="2">cv. Punajuju</strain>
    </source>
</reference>
<gene>
    <name evidence="1" type="ORF">L2E82_14107</name>
</gene>